<dbReference type="InterPro" id="IPR036412">
    <property type="entry name" value="HAD-like_sf"/>
</dbReference>
<name>A0ABN2R1B0_9PSEU</name>
<keyword evidence="2" id="KW-1185">Reference proteome</keyword>
<proteinExistence type="predicted"/>
<dbReference type="Proteomes" id="UP001501116">
    <property type="component" value="Unassembled WGS sequence"/>
</dbReference>
<evidence type="ECO:0000313" key="1">
    <source>
        <dbReference type="EMBL" id="GAA1961769.1"/>
    </source>
</evidence>
<evidence type="ECO:0000313" key="2">
    <source>
        <dbReference type="Proteomes" id="UP001501116"/>
    </source>
</evidence>
<sequence>MTPEHTVQLITIDIGNTLGEFTGRSTTDRLREVSPFREVAPHRTAEAVRALLHREPELTDDLVCQMCQRLLIPYGNFPTDWDRGYVPYEDASATLDELATIAPVVTLSNMAVTGGPERVAAVRAAHGHQLEEVYTSYRLGGAKPEPWLWRMIADRRGVHIDRVVHIGDRLDADVYGAYFAGARVVHLRKEGSTVYPPFSGDHIRTVFRLSDAAAAVRAWAGLSA</sequence>
<dbReference type="InterPro" id="IPR023214">
    <property type="entry name" value="HAD_sf"/>
</dbReference>
<dbReference type="SUPFAM" id="SSF56784">
    <property type="entry name" value="HAD-like"/>
    <property type="match status" value="1"/>
</dbReference>
<dbReference type="Pfam" id="PF13242">
    <property type="entry name" value="Hydrolase_like"/>
    <property type="match status" value="1"/>
</dbReference>
<dbReference type="Gene3D" id="3.40.50.1000">
    <property type="entry name" value="HAD superfamily/HAD-like"/>
    <property type="match status" value="1"/>
</dbReference>
<gene>
    <name evidence="1" type="ORF">GCM10009754_36020</name>
</gene>
<comment type="caution">
    <text evidence="1">The sequence shown here is derived from an EMBL/GenBank/DDBJ whole genome shotgun (WGS) entry which is preliminary data.</text>
</comment>
<organism evidence="1 2">
    <name type="scientific">Amycolatopsis minnesotensis</name>
    <dbReference type="NCBI Taxonomy" id="337894"/>
    <lineage>
        <taxon>Bacteria</taxon>
        <taxon>Bacillati</taxon>
        <taxon>Actinomycetota</taxon>
        <taxon>Actinomycetes</taxon>
        <taxon>Pseudonocardiales</taxon>
        <taxon>Pseudonocardiaceae</taxon>
        <taxon>Amycolatopsis</taxon>
    </lineage>
</organism>
<dbReference type="EMBL" id="BAAANN010000013">
    <property type="protein sequence ID" value="GAA1961769.1"/>
    <property type="molecule type" value="Genomic_DNA"/>
</dbReference>
<reference evidence="1 2" key="1">
    <citation type="journal article" date="2019" name="Int. J. Syst. Evol. Microbiol.">
        <title>The Global Catalogue of Microorganisms (GCM) 10K type strain sequencing project: providing services to taxonomists for standard genome sequencing and annotation.</title>
        <authorList>
            <consortium name="The Broad Institute Genomics Platform"/>
            <consortium name="The Broad Institute Genome Sequencing Center for Infectious Disease"/>
            <person name="Wu L."/>
            <person name="Ma J."/>
        </authorList>
    </citation>
    <scope>NUCLEOTIDE SEQUENCE [LARGE SCALE GENOMIC DNA]</scope>
    <source>
        <strain evidence="1 2">JCM 14545</strain>
    </source>
</reference>
<dbReference type="InterPro" id="IPR006439">
    <property type="entry name" value="HAD-SF_hydro_IA"/>
</dbReference>
<accession>A0ABN2R1B0</accession>
<dbReference type="NCBIfam" id="TIGR01549">
    <property type="entry name" value="HAD-SF-IA-v1"/>
    <property type="match status" value="1"/>
</dbReference>
<protein>
    <submittedName>
        <fullName evidence="1">Uncharacterized protein</fullName>
    </submittedName>
</protein>